<evidence type="ECO:0000313" key="3">
    <source>
        <dbReference type="Proteomes" id="UP000656813"/>
    </source>
</evidence>
<dbReference type="InterPro" id="IPR001387">
    <property type="entry name" value="Cro/C1-type_HTH"/>
</dbReference>
<accession>A0A8J3EMD4</accession>
<dbReference type="RefSeq" id="WP_188496886.1">
    <property type="nucleotide sequence ID" value="NZ_BMFV01000009.1"/>
</dbReference>
<reference evidence="2" key="2">
    <citation type="submission" date="2020-09" db="EMBL/GenBank/DDBJ databases">
        <authorList>
            <person name="Sun Q."/>
            <person name="Zhou Y."/>
        </authorList>
    </citation>
    <scope>NUCLEOTIDE SEQUENCE</scope>
    <source>
        <strain evidence="2">CGMCC 1.12777</strain>
    </source>
</reference>
<feature type="domain" description="HTH cro/C1-type" evidence="1">
    <location>
        <begin position="8"/>
        <end position="67"/>
    </location>
</feature>
<gene>
    <name evidence="2" type="ORF">GCM10007096_16100</name>
</gene>
<dbReference type="Proteomes" id="UP000656813">
    <property type="component" value="Unassembled WGS sequence"/>
</dbReference>
<dbReference type="Gene3D" id="1.10.260.40">
    <property type="entry name" value="lambda repressor-like DNA-binding domains"/>
    <property type="match status" value="1"/>
</dbReference>
<dbReference type="AlphaFoldDB" id="A0A8J3EMD4"/>
<comment type="caution">
    <text evidence="2">The sequence shown here is derived from an EMBL/GenBank/DDBJ whole genome shotgun (WGS) entry which is preliminary data.</text>
</comment>
<organism evidence="2 3">
    <name type="scientific">Pullulanibacillus pueri</name>
    <dbReference type="NCBI Taxonomy" id="1437324"/>
    <lineage>
        <taxon>Bacteria</taxon>
        <taxon>Bacillati</taxon>
        <taxon>Bacillota</taxon>
        <taxon>Bacilli</taxon>
        <taxon>Bacillales</taxon>
        <taxon>Sporolactobacillaceae</taxon>
        <taxon>Pullulanibacillus</taxon>
    </lineage>
</organism>
<dbReference type="Pfam" id="PF12844">
    <property type="entry name" value="HTH_19"/>
    <property type="match status" value="1"/>
</dbReference>
<name>A0A8J3EMD4_9BACL</name>
<evidence type="ECO:0000259" key="1">
    <source>
        <dbReference type="PROSITE" id="PS50943"/>
    </source>
</evidence>
<evidence type="ECO:0000313" key="2">
    <source>
        <dbReference type="EMBL" id="GGH80137.1"/>
    </source>
</evidence>
<dbReference type="InterPro" id="IPR010982">
    <property type="entry name" value="Lambda_DNA-bd_dom_sf"/>
</dbReference>
<keyword evidence="3" id="KW-1185">Reference proteome</keyword>
<protein>
    <recommendedName>
        <fullName evidence="1">HTH cro/C1-type domain-containing protein</fullName>
    </recommendedName>
</protein>
<dbReference type="SMART" id="SM00530">
    <property type="entry name" value="HTH_XRE"/>
    <property type="match status" value="1"/>
</dbReference>
<dbReference type="SUPFAM" id="SSF47413">
    <property type="entry name" value="lambda repressor-like DNA-binding domains"/>
    <property type="match status" value="1"/>
</dbReference>
<reference evidence="2" key="1">
    <citation type="journal article" date="2014" name="Int. J. Syst. Evol. Microbiol.">
        <title>Complete genome sequence of Corynebacterium casei LMG S-19264T (=DSM 44701T), isolated from a smear-ripened cheese.</title>
        <authorList>
            <consortium name="US DOE Joint Genome Institute (JGI-PGF)"/>
            <person name="Walter F."/>
            <person name="Albersmeier A."/>
            <person name="Kalinowski J."/>
            <person name="Ruckert C."/>
        </authorList>
    </citation>
    <scope>NUCLEOTIDE SEQUENCE</scope>
    <source>
        <strain evidence="2">CGMCC 1.12777</strain>
    </source>
</reference>
<dbReference type="PROSITE" id="PS50943">
    <property type="entry name" value="HTH_CROC1"/>
    <property type="match status" value="1"/>
</dbReference>
<dbReference type="GO" id="GO:0003677">
    <property type="term" value="F:DNA binding"/>
    <property type="evidence" value="ECO:0007669"/>
    <property type="project" value="InterPro"/>
</dbReference>
<dbReference type="EMBL" id="BMFV01000009">
    <property type="protein sequence ID" value="GGH80137.1"/>
    <property type="molecule type" value="Genomic_DNA"/>
</dbReference>
<sequence length="134" mass="15572">MNELGELLKALRGERSLRAVAESTGLSHSYIADIEKGYRRATHKPLNPSPETLKKLAKAYNYSYEQLMEKAGYLENQYDYTVQTQSPLSGEIKEHLMNDPETESFFKGYLNAPEDKKKQMRDFMRFLLNNENKE</sequence>
<dbReference type="CDD" id="cd00093">
    <property type="entry name" value="HTH_XRE"/>
    <property type="match status" value="1"/>
</dbReference>
<proteinExistence type="predicted"/>